<dbReference type="InterPro" id="IPR050109">
    <property type="entry name" value="HTH-type_TetR-like_transc_reg"/>
</dbReference>
<dbReference type="PANTHER" id="PTHR30055">
    <property type="entry name" value="HTH-TYPE TRANSCRIPTIONAL REGULATOR RUTR"/>
    <property type="match status" value="1"/>
</dbReference>
<accession>A0A1H1VCG1</accession>
<organism evidence="7 8">
    <name type="scientific">Pseudomonas oryzae</name>
    <dbReference type="NCBI Taxonomy" id="1392877"/>
    <lineage>
        <taxon>Bacteria</taxon>
        <taxon>Pseudomonadati</taxon>
        <taxon>Pseudomonadota</taxon>
        <taxon>Gammaproteobacteria</taxon>
        <taxon>Pseudomonadales</taxon>
        <taxon>Pseudomonadaceae</taxon>
        <taxon>Pseudomonas</taxon>
    </lineage>
</organism>
<evidence type="ECO:0000256" key="2">
    <source>
        <dbReference type="ARBA" id="ARBA00023015"/>
    </source>
</evidence>
<keyword evidence="8" id="KW-1185">Reference proteome</keyword>
<dbReference type="SUPFAM" id="SSF46689">
    <property type="entry name" value="Homeodomain-like"/>
    <property type="match status" value="1"/>
</dbReference>
<reference evidence="8" key="1">
    <citation type="submission" date="2016-10" db="EMBL/GenBank/DDBJ databases">
        <authorList>
            <person name="Varghese N."/>
            <person name="Submissions S."/>
        </authorList>
    </citation>
    <scope>NUCLEOTIDE SEQUENCE [LARGE SCALE GENOMIC DNA]</scope>
    <source>
        <strain evidence="8">KCTC 32247</strain>
    </source>
</reference>
<dbReference type="FunFam" id="1.10.357.10:FF:000003">
    <property type="entry name" value="HTH-type transcriptional regulator AcrR"/>
    <property type="match status" value="1"/>
</dbReference>
<dbReference type="GO" id="GO:0000976">
    <property type="term" value="F:transcription cis-regulatory region binding"/>
    <property type="evidence" value="ECO:0007669"/>
    <property type="project" value="TreeGrafter"/>
</dbReference>
<dbReference type="OrthoDB" id="5816932at2"/>
<evidence type="ECO:0000256" key="3">
    <source>
        <dbReference type="ARBA" id="ARBA00023125"/>
    </source>
</evidence>
<dbReference type="STRING" id="1392877.SAMN05216221_2727"/>
<dbReference type="PRINTS" id="PR00455">
    <property type="entry name" value="HTHTETR"/>
</dbReference>
<dbReference type="PANTHER" id="PTHR30055:SF240">
    <property type="entry name" value="HTH-TYPE TRANSCRIPTIONAL REGULATOR ACRR"/>
    <property type="match status" value="1"/>
</dbReference>
<dbReference type="InterPro" id="IPR001647">
    <property type="entry name" value="HTH_TetR"/>
</dbReference>
<dbReference type="EMBL" id="LT629751">
    <property type="protein sequence ID" value="SDS82300.1"/>
    <property type="molecule type" value="Genomic_DNA"/>
</dbReference>
<protein>
    <submittedName>
        <fullName evidence="7">Transcriptional regulator, TetR family</fullName>
    </submittedName>
</protein>
<feature type="domain" description="HTH tetR-type" evidence="6">
    <location>
        <begin position="9"/>
        <end position="69"/>
    </location>
</feature>
<dbReference type="FunFam" id="1.10.10.60:FF:000141">
    <property type="entry name" value="TetR family transcriptional regulator"/>
    <property type="match status" value="1"/>
</dbReference>
<evidence type="ECO:0000259" key="6">
    <source>
        <dbReference type="PROSITE" id="PS50977"/>
    </source>
</evidence>
<evidence type="ECO:0000256" key="5">
    <source>
        <dbReference type="PROSITE-ProRule" id="PRU00335"/>
    </source>
</evidence>
<evidence type="ECO:0000313" key="8">
    <source>
        <dbReference type="Proteomes" id="UP000243359"/>
    </source>
</evidence>
<dbReference type="InterPro" id="IPR009057">
    <property type="entry name" value="Homeodomain-like_sf"/>
</dbReference>
<evidence type="ECO:0000256" key="1">
    <source>
        <dbReference type="ARBA" id="ARBA00022491"/>
    </source>
</evidence>
<dbReference type="SUPFAM" id="SSF48498">
    <property type="entry name" value="Tetracyclin repressor-like, C-terminal domain"/>
    <property type="match status" value="1"/>
</dbReference>
<dbReference type="GO" id="GO:0003700">
    <property type="term" value="F:DNA-binding transcription factor activity"/>
    <property type="evidence" value="ECO:0007669"/>
    <property type="project" value="TreeGrafter"/>
</dbReference>
<feature type="DNA-binding region" description="H-T-H motif" evidence="5">
    <location>
        <begin position="32"/>
        <end position="51"/>
    </location>
</feature>
<evidence type="ECO:0000256" key="4">
    <source>
        <dbReference type="ARBA" id="ARBA00023163"/>
    </source>
</evidence>
<dbReference type="PROSITE" id="PS01081">
    <property type="entry name" value="HTH_TETR_1"/>
    <property type="match status" value="1"/>
</dbReference>
<dbReference type="AlphaFoldDB" id="A0A1H1VCG1"/>
<dbReference type="PROSITE" id="PS50977">
    <property type="entry name" value="HTH_TETR_2"/>
    <property type="match status" value="1"/>
</dbReference>
<dbReference type="GO" id="GO:0045892">
    <property type="term" value="P:negative regulation of DNA-templated transcription"/>
    <property type="evidence" value="ECO:0007669"/>
    <property type="project" value="UniProtKB-ARBA"/>
</dbReference>
<gene>
    <name evidence="7" type="ORF">SAMN05216221_2727</name>
</gene>
<sequence>MRRTKEEAERTRCELLAAAERLFLEQGVAHTSLEQIARAAGVTRGALYWHFANKADLFHAMLEQVRLPPEQMVARLAHCTDHDPLLTLRELCVQAMTGLKHNPQKRRIFTILLHRCEFTDELRHAQERHEAFVNQFIDLCEELFAQAARQGRLSPGQSPRLAALALHGLVVGMLSDWLRDSGLFDVERDAPLMIDALLRGLVRDWPATP</sequence>
<dbReference type="Pfam" id="PF08361">
    <property type="entry name" value="TetR_C_2"/>
    <property type="match status" value="1"/>
</dbReference>
<dbReference type="Proteomes" id="UP000243359">
    <property type="component" value="Chromosome I"/>
</dbReference>
<keyword evidence="3 5" id="KW-0238">DNA-binding</keyword>
<dbReference type="Pfam" id="PF00440">
    <property type="entry name" value="TetR_N"/>
    <property type="match status" value="1"/>
</dbReference>
<keyword evidence="2" id="KW-0805">Transcription regulation</keyword>
<dbReference type="Gene3D" id="1.10.357.10">
    <property type="entry name" value="Tetracycline Repressor, domain 2"/>
    <property type="match status" value="1"/>
</dbReference>
<keyword evidence="4" id="KW-0804">Transcription</keyword>
<dbReference type="InterPro" id="IPR013572">
    <property type="entry name" value="Tscrpt_reg_MAATS_C"/>
</dbReference>
<name>A0A1H1VCG1_9PSED</name>
<proteinExistence type="predicted"/>
<dbReference type="RefSeq" id="WP_090349438.1">
    <property type="nucleotide sequence ID" value="NZ_LT629751.1"/>
</dbReference>
<keyword evidence="1" id="KW-0678">Repressor</keyword>
<evidence type="ECO:0000313" key="7">
    <source>
        <dbReference type="EMBL" id="SDS82300.1"/>
    </source>
</evidence>
<dbReference type="InterPro" id="IPR036271">
    <property type="entry name" value="Tet_transcr_reg_TetR-rel_C_sf"/>
</dbReference>
<dbReference type="InterPro" id="IPR023772">
    <property type="entry name" value="DNA-bd_HTH_TetR-type_CS"/>
</dbReference>